<proteinExistence type="predicted"/>
<evidence type="ECO:0000256" key="1">
    <source>
        <dbReference type="SAM" id="MobiDB-lite"/>
    </source>
</evidence>
<accession>A0A512H405</accession>
<evidence type="ECO:0000313" key="3">
    <source>
        <dbReference type="Proteomes" id="UP000321567"/>
    </source>
</evidence>
<protein>
    <submittedName>
        <fullName evidence="2">Uncharacterized protein</fullName>
    </submittedName>
</protein>
<feature type="compositionally biased region" description="Basic and acidic residues" evidence="1">
    <location>
        <begin position="16"/>
        <end position="28"/>
    </location>
</feature>
<gene>
    <name evidence="2" type="ORF">ROR02_03350</name>
</gene>
<dbReference type="EMBL" id="BJZO01000005">
    <property type="protein sequence ID" value="GEO80204.1"/>
    <property type="molecule type" value="Genomic_DNA"/>
</dbReference>
<name>A0A512H405_9PROT</name>
<feature type="region of interest" description="Disordered" evidence="1">
    <location>
        <begin position="102"/>
        <end position="164"/>
    </location>
</feature>
<dbReference type="Proteomes" id="UP000321567">
    <property type="component" value="Unassembled WGS sequence"/>
</dbReference>
<feature type="region of interest" description="Disordered" evidence="1">
    <location>
        <begin position="1"/>
        <end position="68"/>
    </location>
</feature>
<evidence type="ECO:0000313" key="2">
    <source>
        <dbReference type="EMBL" id="GEO80204.1"/>
    </source>
</evidence>
<keyword evidence="3" id="KW-1185">Reference proteome</keyword>
<organism evidence="2 3">
    <name type="scientific">Pararhodospirillum oryzae</name>
    <dbReference type="NCBI Taxonomy" id="478448"/>
    <lineage>
        <taxon>Bacteria</taxon>
        <taxon>Pseudomonadati</taxon>
        <taxon>Pseudomonadota</taxon>
        <taxon>Alphaproteobacteria</taxon>
        <taxon>Rhodospirillales</taxon>
        <taxon>Rhodospirillaceae</taxon>
        <taxon>Pararhodospirillum</taxon>
    </lineage>
</organism>
<sequence length="164" mass="17823">MPDGRVEGIQGARKAVQKEHRNLPEKKGWKQGGAGEACMPADRAVGEGHTIRPLRGKVKPDRPQGNRVNRLPWRFFEALKRRARTPCAWLARHKPRAAVAALRNPLSKASRASPDCPAIAPKSARSGRARQGLPRLREEAGAKVADPAPVRFKAGAGPAKTLSR</sequence>
<reference evidence="2 3" key="1">
    <citation type="submission" date="2019-07" db="EMBL/GenBank/DDBJ databases">
        <title>Whole genome shotgun sequence of Rhodospirillum oryzae NBRC 107573.</title>
        <authorList>
            <person name="Hosoyama A."/>
            <person name="Uohara A."/>
            <person name="Ohji S."/>
            <person name="Ichikawa N."/>
        </authorList>
    </citation>
    <scope>NUCLEOTIDE SEQUENCE [LARGE SCALE GENOMIC DNA]</scope>
    <source>
        <strain evidence="2 3">NBRC 107573</strain>
    </source>
</reference>
<dbReference type="AlphaFoldDB" id="A0A512H405"/>
<comment type="caution">
    <text evidence="2">The sequence shown here is derived from an EMBL/GenBank/DDBJ whole genome shotgun (WGS) entry which is preliminary data.</text>
</comment>